<keyword evidence="1" id="KW-0732">Signal</keyword>
<protein>
    <submittedName>
        <fullName evidence="2">Uncharacterized protein</fullName>
    </submittedName>
</protein>
<gene>
    <name evidence="2" type="ORF">BST99_13830</name>
</gene>
<sequence length="226" mass="26317">MKNRFLLTLTLLLIGFNNSLKAQEIIDKLAKDVCSCIQKQEVKNSDIIRSCFEDILISNMKELKEHYEANTIEDLDVENIGILIGSKLVKDCTFILENYNSETVGSDKEVAKQTDLSCNDLKNGDFYYLTKRPDTSIIDTTFVTISNTMFLERMNRGRTYSMLDIKWKENCEFELIFKESNDPFKKEFSKPGDVYEYEILTNGVESFFLNLKWKGSTYQMELFKLE</sequence>
<dbReference type="RefSeq" id="WP_105002319.1">
    <property type="nucleotide sequence ID" value="NZ_MQVX01000001.1"/>
</dbReference>
<comment type="caution">
    <text evidence="2">The sequence shown here is derived from an EMBL/GenBank/DDBJ whole genome shotgun (WGS) entry which is preliminary data.</text>
</comment>
<dbReference type="OrthoDB" id="1431790at2"/>
<reference evidence="3" key="1">
    <citation type="submission" date="2016-11" db="EMBL/GenBank/DDBJ databases">
        <title>Trade-off between light-utilization and light-protection in marine flavobacteria.</title>
        <authorList>
            <person name="Kumagai Y."/>
            <person name="Yoshizawa S."/>
            <person name="Kogure K."/>
        </authorList>
    </citation>
    <scope>NUCLEOTIDE SEQUENCE [LARGE SCALE GENOMIC DNA]</scope>
    <source>
        <strain evidence="3">SG-18</strain>
    </source>
</reference>
<name>A0A2S7T9N6_9FLAO</name>
<keyword evidence="3" id="KW-1185">Reference proteome</keyword>
<proteinExistence type="predicted"/>
<accession>A0A2S7T9N6</accession>
<feature type="chain" id="PRO_5015534634" evidence="1">
    <location>
        <begin position="23"/>
        <end position="226"/>
    </location>
</feature>
<dbReference type="AlphaFoldDB" id="A0A2S7T9N6"/>
<feature type="signal peptide" evidence="1">
    <location>
        <begin position="1"/>
        <end position="22"/>
    </location>
</feature>
<dbReference type="EMBL" id="MQVX01000001">
    <property type="protein sequence ID" value="PQJ16652.1"/>
    <property type="molecule type" value="Genomic_DNA"/>
</dbReference>
<evidence type="ECO:0000313" key="3">
    <source>
        <dbReference type="Proteomes" id="UP000239366"/>
    </source>
</evidence>
<organism evidence="2 3">
    <name type="scientific">Aureicoccus marinus</name>
    <dbReference type="NCBI Taxonomy" id="754435"/>
    <lineage>
        <taxon>Bacteria</taxon>
        <taxon>Pseudomonadati</taxon>
        <taxon>Bacteroidota</taxon>
        <taxon>Flavobacteriia</taxon>
        <taxon>Flavobacteriales</taxon>
        <taxon>Flavobacteriaceae</taxon>
        <taxon>Aureicoccus</taxon>
    </lineage>
</organism>
<evidence type="ECO:0000313" key="2">
    <source>
        <dbReference type="EMBL" id="PQJ16652.1"/>
    </source>
</evidence>
<evidence type="ECO:0000256" key="1">
    <source>
        <dbReference type="SAM" id="SignalP"/>
    </source>
</evidence>
<dbReference type="Proteomes" id="UP000239366">
    <property type="component" value="Unassembled WGS sequence"/>
</dbReference>